<dbReference type="GO" id="GO:0032259">
    <property type="term" value="P:methylation"/>
    <property type="evidence" value="ECO:0007669"/>
    <property type="project" value="UniProtKB-KW"/>
</dbReference>
<dbReference type="PANTHER" id="PTHR10259">
    <property type="entry name" value="THIOPURINE S-METHYLTRANSFERASE"/>
    <property type="match status" value="1"/>
</dbReference>
<evidence type="ECO:0000256" key="1">
    <source>
        <dbReference type="ARBA" id="ARBA00000903"/>
    </source>
</evidence>
<evidence type="ECO:0000256" key="5">
    <source>
        <dbReference type="ARBA" id="ARBA00022490"/>
    </source>
</evidence>
<sequence>MEPLQGRQRCCRHCSPHQDLGEANSDDSSVASLVKRCFQVTAFFSVSHPCIMSETGTVTSKVMSTDEWVQRWDERAIGFHKDTIHPLLEKHLLVMVNGKTNIRIFFPLCGKALDMKWLADQGHTVIGVEAAQKAVEEFFEEQKVPFTTQSVPAINGKLFQSEDKKLNIYCCDFYNFSKDIAGQVDGIWDRGALVAINNEDREKYATILKGLMAPGCRYLLSALQYDETKYAGPPHHLSDDAVQQLYGDKYSIEMIDDVDALESRHSQWGIDWLREKVFLITPK</sequence>
<keyword evidence="8" id="KW-0949">S-adenosyl-L-methionine</keyword>
<dbReference type="SUPFAM" id="SSF53335">
    <property type="entry name" value="S-adenosyl-L-methionine-dependent methyltransferases"/>
    <property type="match status" value="1"/>
</dbReference>
<dbReference type="InterPro" id="IPR008854">
    <property type="entry name" value="TPMT"/>
</dbReference>
<dbReference type="PROSITE" id="PS51585">
    <property type="entry name" value="SAM_MT_TPMT"/>
    <property type="match status" value="1"/>
</dbReference>
<evidence type="ECO:0000256" key="3">
    <source>
        <dbReference type="ARBA" id="ARBA00008145"/>
    </source>
</evidence>
<proteinExistence type="inferred from homology"/>
<dbReference type="GO" id="GO:0008119">
    <property type="term" value="F:thiopurine S-methyltransferase activity"/>
    <property type="evidence" value="ECO:0007669"/>
    <property type="project" value="UniProtKB-EC"/>
</dbReference>
<evidence type="ECO:0000256" key="7">
    <source>
        <dbReference type="ARBA" id="ARBA00022679"/>
    </source>
</evidence>
<dbReference type="PANTHER" id="PTHR10259:SF11">
    <property type="entry name" value="THIOPURINE S-METHYLTRANSFERASE"/>
    <property type="match status" value="1"/>
</dbReference>
<comment type="subcellular location">
    <subcellularLocation>
        <location evidence="2">Cytoplasm</location>
    </subcellularLocation>
</comment>
<dbReference type="Proteomes" id="UP001374579">
    <property type="component" value="Unassembled WGS sequence"/>
</dbReference>
<dbReference type="InterPro" id="IPR029063">
    <property type="entry name" value="SAM-dependent_MTases_sf"/>
</dbReference>
<evidence type="ECO:0000313" key="9">
    <source>
        <dbReference type="EMBL" id="KAK7100364.1"/>
    </source>
</evidence>
<gene>
    <name evidence="9" type="ORF">V1264_023332</name>
</gene>
<evidence type="ECO:0000313" key="10">
    <source>
        <dbReference type="Proteomes" id="UP001374579"/>
    </source>
</evidence>
<evidence type="ECO:0000256" key="6">
    <source>
        <dbReference type="ARBA" id="ARBA00022603"/>
    </source>
</evidence>
<dbReference type="EC" id="2.1.1.67" evidence="4"/>
<dbReference type="HAMAP" id="MF_00812">
    <property type="entry name" value="Thiopur_methtran"/>
    <property type="match status" value="1"/>
</dbReference>
<protein>
    <recommendedName>
        <fullName evidence="4">thiopurine S-methyltransferase</fullName>
        <ecNumber evidence="4">2.1.1.67</ecNumber>
    </recommendedName>
</protein>
<evidence type="ECO:0000256" key="2">
    <source>
        <dbReference type="ARBA" id="ARBA00004496"/>
    </source>
</evidence>
<organism evidence="9 10">
    <name type="scientific">Littorina saxatilis</name>
    <dbReference type="NCBI Taxonomy" id="31220"/>
    <lineage>
        <taxon>Eukaryota</taxon>
        <taxon>Metazoa</taxon>
        <taxon>Spiralia</taxon>
        <taxon>Lophotrochozoa</taxon>
        <taxon>Mollusca</taxon>
        <taxon>Gastropoda</taxon>
        <taxon>Caenogastropoda</taxon>
        <taxon>Littorinimorpha</taxon>
        <taxon>Littorinoidea</taxon>
        <taxon>Littorinidae</taxon>
        <taxon>Littorina</taxon>
    </lineage>
</organism>
<dbReference type="Pfam" id="PF05724">
    <property type="entry name" value="TPMT"/>
    <property type="match status" value="1"/>
</dbReference>
<evidence type="ECO:0000256" key="8">
    <source>
        <dbReference type="ARBA" id="ARBA00022691"/>
    </source>
</evidence>
<dbReference type="Gene3D" id="3.40.50.150">
    <property type="entry name" value="Vaccinia Virus protein VP39"/>
    <property type="match status" value="1"/>
</dbReference>
<dbReference type="InterPro" id="IPR025835">
    <property type="entry name" value="Thiopurine_S-MeTrfase"/>
</dbReference>
<dbReference type="GO" id="GO:0005737">
    <property type="term" value="C:cytoplasm"/>
    <property type="evidence" value="ECO:0007669"/>
    <property type="project" value="UniProtKB-SubCell"/>
</dbReference>
<dbReference type="FunFam" id="3.40.50.150:FF:000101">
    <property type="entry name" value="Thiopurine S-methyltransferase"/>
    <property type="match status" value="1"/>
</dbReference>
<comment type="caution">
    <text evidence="9">The sequence shown here is derived from an EMBL/GenBank/DDBJ whole genome shotgun (WGS) entry which is preliminary data.</text>
</comment>
<name>A0AAN9B805_9CAEN</name>
<dbReference type="EMBL" id="JBAMIC010000011">
    <property type="protein sequence ID" value="KAK7100364.1"/>
    <property type="molecule type" value="Genomic_DNA"/>
</dbReference>
<keyword evidence="7" id="KW-0808">Transferase</keyword>
<accession>A0AAN9B805</accession>
<reference evidence="9 10" key="1">
    <citation type="submission" date="2024-02" db="EMBL/GenBank/DDBJ databases">
        <title>Chromosome-scale genome assembly of the rough periwinkle Littorina saxatilis.</title>
        <authorList>
            <person name="De Jode A."/>
            <person name="Faria R."/>
            <person name="Formenti G."/>
            <person name="Sims Y."/>
            <person name="Smith T.P."/>
            <person name="Tracey A."/>
            <person name="Wood J.M.D."/>
            <person name="Zagrodzka Z.B."/>
            <person name="Johannesson K."/>
            <person name="Butlin R.K."/>
            <person name="Leder E.H."/>
        </authorList>
    </citation>
    <scope>NUCLEOTIDE SEQUENCE [LARGE SCALE GENOMIC DNA]</scope>
    <source>
        <strain evidence="9">Snail1</strain>
        <tissue evidence="9">Muscle</tissue>
    </source>
</reference>
<comment type="similarity">
    <text evidence="3">Belongs to the class I-like SAM-binding methyltransferase superfamily. TPMT family.</text>
</comment>
<keyword evidence="6" id="KW-0489">Methyltransferase</keyword>
<evidence type="ECO:0000256" key="4">
    <source>
        <dbReference type="ARBA" id="ARBA00011905"/>
    </source>
</evidence>
<keyword evidence="10" id="KW-1185">Reference proteome</keyword>
<keyword evidence="5" id="KW-0963">Cytoplasm</keyword>
<dbReference type="AlphaFoldDB" id="A0AAN9B805"/>
<comment type="catalytic activity">
    <reaction evidence="1">
        <text>S-adenosyl-L-methionine + a thiopurine = S-adenosyl-L-homocysteine + a thiopurine S-methylether.</text>
        <dbReference type="EC" id="2.1.1.67"/>
    </reaction>
</comment>